<reference evidence="2" key="2">
    <citation type="submission" date="2025-09" db="UniProtKB">
        <authorList>
            <consortium name="Ensembl"/>
        </authorList>
    </citation>
    <scope>IDENTIFICATION</scope>
</reference>
<accession>A0A3Q2D7Q3</accession>
<evidence type="ECO:0000313" key="3">
    <source>
        <dbReference type="Proteomes" id="UP000265020"/>
    </source>
</evidence>
<dbReference type="AlphaFoldDB" id="A0A3Q2D7Q3"/>
<evidence type="ECO:0000313" key="2">
    <source>
        <dbReference type="Ensembl" id="ENSCVAP00000014592.1"/>
    </source>
</evidence>
<dbReference type="STRING" id="28743.ENSCVAP00000014592"/>
<organism evidence="2 3">
    <name type="scientific">Cyprinodon variegatus</name>
    <name type="common">Sheepshead minnow</name>
    <dbReference type="NCBI Taxonomy" id="28743"/>
    <lineage>
        <taxon>Eukaryota</taxon>
        <taxon>Metazoa</taxon>
        <taxon>Chordata</taxon>
        <taxon>Craniata</taxon>
        <taxon>Vertebrata</taxon>
        <taxon>Euteleostomi</taxon>
        <taxon>Actinopterygii</taxon>
        <taxon>Neopterygii</taxon>
        <taxon>Teleostei</taxon>
        <taxon>Neoteleostei</taxon>
        <taxon>Acanthomorphata</taxon>
        <taxon>Ovalentaria</taxon>
        <taxon>Atherinomorphae</taxon>
        <taxon>Cyprinodontiformes</taxon>
        <taxon>Cyprinodontidae</taxon>
        <taxon>Cyprinodon</taxon>
    </lineage>
</organism>
<protein>
    <recommendedName>
        <fullName evidence="1">Acyl-CoA thioester hydrolase/bile acid-CoA amino acid N-acetyltransferase domain-containing protein</fullName>
    </recommendedName>
</protein>
<keyword evidence="3" id="KW-1185">Reference proteome</keyword>
<dbReference type="InterPro" id="IPR042490">
    <property type="entry name" value="Thio_Ohase/BAAT_N"/>
</dbReference>
<dbReference type="GO" id="GO:0047617">
    <property type="term" value="F:fatty acyl-CoA hydrolase activity"/>
    <property type="evidence" value="ECO:0007669"/>
    <property type="project" value="TreeGrafter"/>
</dbReference>
<dbReference type="GO" id="GO:0006631">
    <property type="term" value="P:fatty acid metabolic process"/>
    <property type="evidence" value="ECO:0007669"/>
    <property type="project" value="TreeGrafter"/>
</dbReference>
<evidence type="ECO:0000259" key="1">
    <source>
        <dbReference type="Pfam" id="PF04775"/>
    </source>
</evidence>
<proteinExistence type="predicted"/>
<reference evidence="2" key="1">
    <citation type="submission" date="2025-08" db="UniProtKB">
        <authorList>
            <consortium name="Ensembl"/>
        </authorList>
    </citation>
    <scope>IDENTIFICATION</scope>
</reference>
<dbReference type="InterPro" id="IPR006862">
    <property type="entry name" value="Thio_Ohase/aa_AcTrfase"/>
</dbReference>
<sequence length="267" mass="29741">SPEGLSLSPTPTECHSGSLSKTVNSTLLQSIKGVAFKASALYKADKRGQVDLLSSGSLGGSYTGMEPMGFFLEGHPKGWFISPMLMVLEALSGETDELLTSENNERGYLIGVLLLHCLHETDVLHFFSFRRFPGIMDRASLLAGKGLIFLALAFCRYKDLPNNPQNLDLEYFDEALSNIPDESSRGYYLHLSVIQLRLPGNRRVGHRRSPRSQLAGARLYRLTAQEEKIAVYDQEACRANSVRAGERRHWLTGVYAGNMMKKQSFYS</sequence>
<feature type="domain" description="Acyl-CoA thioester hydrolase/bile acid-CoA amino acid N-acetyltransferase" evidence="1">
    <location>
        <begin position="27"/>
        <end position="106"/>
    </location>
</feature>
<dbReference type="Pfam" id="PF04775">
    <property type="entry name" value="Bile_Hydr_Trans"/>
    <property type="match status" value="1"/>
</dbReference>
<dbReference type="Gene3D" id="2.60.40.2240">
    <property type="entry name" value="Acyl-CoA thioester hydrolase/BAAT N-terminal domain"/>
    <property type="match status" value="1"/>
</dbReference>
<dbReference type="PANTHER" id="PTHR10824:SF4">
    <property type="entry name" value="ACYL-COENZYME A THIOESTERASE 1-LIKE"/>
    <property type="match status" value="1"/>
</dbReference>
<dbReference type="Proteomes" id="UP000265020">
    <property type="component" value="Unassembled WGS sequence"/>
</dbReference>
<dbReference type="PANTHER" id="PTHR10824">
    <property type="entry name" value="ACYL-COENZYME A THIOESTERASE-RELATED"/>
    <property type="match status" value="1"/>
</dbReference>
<name>A0A3Q2D7Q3_CYPVA</name>
<dbReference type="GO" id="GO:0006637">
    <property type="term" value="P:acyl-CoA metabolic process"/>
    <property type="evidence" value="ECO:0007669"/>
    <property type="project" value="TreeGrafter"/>
</dbReference>
<dbReference type="Ensembl" id="ENSCVAT00000022457.1">
    <property type="protein sequence ID" value="ENSCVAP00000014592.1"/>
    <property type="gene ID" value="ENSCVAG00000017278.1"/>
</dbReference>